<evidence type="ECO:0000313" key="3">
    <source>
        <dbReference type="EMBL" id="GBP49288.1"/>
    </source>
</evidence>
<dbReference type="GO" id="GO:0008168">
    <property type="term" value="F:methyltransferase activity"/>
    <property type="evidence" value="ECO:0007669"/>
    <property type="project" value="UniProtKB-KW"/>
</dbReference>
<dbReference type="Pfam" id="PF17906">
    <property type="entry name" value="HTH_48"/>
    <property type="match status" value="1"/>
</dbReference>
<evidence type="ECO:0000313" key="4">
    <source>
        <dbReference type="Proteomes" id="UP000299102"/>
    </source>
</evidence>
<keyword evidence="3" id="KW-0808">Transferase</keyword>
<dbReference type="Proteomes" id="UP000299102">
    <property type="component" value="Unassembled WGS sequence"/>
</dbReference>
<proteinExistence type="predicted"/>
<accession>A0A4C1WD26</accession>
<feature type="region of interest" description="Disordered" evidence="1">
    <location>
        <begin position="1"/>
        <end position="20"/>
    </location>
</feature>
<gene>
    <name evidence="3" type="primary">SETMAR</name>
    <name evidence="3" type="ORF">EVAR_102231_1</name>
</gene>
<reference evidence="3 4" key="1">
    <citation type="journal article" date="2019" name="Commun. Biol.">
        <title>The bagworm genome reveals a unique fibroin gene that provides high tensile strength.</title>
        <authorList>
            <person name="Kono N."/>
            <person name="Nakamura H."/>
            <person name="Ohtoshi R."/>
            <person name="Tomita M."/>
            <person name="Numata K."/>
            <person name="Arakawa K."/>
        </authorList>
    </citation>
    <scope>NUCLEOTIDE SEQUENCE [LARGE SCALE GENOMIC DNA]</scope>
</reference>
<protein>
    <submittedName>
        <fullName evidence="3">Histone-lysine N-methyltransferase SETMAR</fullName>
    </submittedName>
</protein>
<keyword evidence="3" id="KW-0489">Methyltransferase</keyword>
<keyword evidence="4" id="KW-1185">Reference proteome</keyword>
<dbReference type="GO" id="GO:0032259">
    <property type="term" value="P:methylation"/>
    <property type="evidence" value="ECO:0007669"/>
    <property type="project" value="UniProtKB-KW"/>
</dbReference>
<dbReference type="AlphaFoldDB" id="A0A4C1WD26"/>
<evidence type="ECO:0000259" key="2">
    <source>
        <dbReference type="Pfam" id="PF17906"/>
    </source>
</evidence>
<evidence type="ECO:0000256" key="1">
    <source>
        <dbReference type="SAM" id="MobiDB-lite"/>
    </source>
</evidence>
<dbReference type="InterPro" id="IPR041426">
    <property type="entry name" value="Mos1_HTH"/>
</dbReference>
<feature type="domain" description="Mos1 transposase HTH" evidence="2">
    <location>
        <begin position="82"/>
        <end position="107"/>
    </location>
</feature>
<comment type="caution">
    <text evidence="3">The sequence shown here is derived from an EMBL/GenBank/DDBJ whole genome shotgun (WGS) entry which is preliminary data.</text>
</comment>
<sequence>MGPLQVSADVMRTREAEEKSLKSMRRKMIQRVDDSKKLRTRGGRRSRNLFRYLTDSSRVRRCGLGNKFPFYECQGPVVSTGSKKICEIGGEDAVDERTAQCWLNRFTADLTLVNHSRSGHPPVRDIEALKEAVEYQTSTSTRRLSDSLGPSVDIIHRHLKSSHGIYKSCRIMPHESNEI</sequence>
<organism evidence="3 4">
    <name type="scientific">Eumeta variegata</name>
    <name type="common">Bagworm moth</name>
    <name type="synonym">Eumeta japonica</name>
    <dbReference type="NCBI Taxonomy" id="151549"/>
    <lineage>
        <taxon>Eukaryota</taxon>
        <taxon>Metazoa</taxon>
        <taxon>Ecdysozoa</taxon>
        <taxon>Arthropoda</taxon>
        <taxon>Hexapoda</taxon>
        <taxon>Insecta</taxon>
        <taxon>Pterygota</taxon>
        <taxon>Neoptera</taxon>
        <taxon>Endopterygota</taxon>
        <taxon>Lepidoptera</taxon>
        <taxon>Glossata</taxon>
        <taxon>Ditrysia</taxon>
        <taxon>Tineoidea</taxon>
        <taxon>Psychidae</taxon>
        <taxon>Oiketicinae</taxon>
        <taxon>Eumeta</taxon>
    </lineage>
</organism>
<feature type="compositionally biased region" description="Basic and acidic residues" evidence="1">
    <location>
        <begin position="11"/>
        <end position="20"/>
    </location>
</feature>
<name>A0A4C1WD26_EUMVA</name>
<dbReference type="EMBL" id="BGZK01000541">
    <property type="protein sequence ID" value="GBP49288.1"/>
    <property type="molecule type" value="Genomic_DNA"/>
</dbReference>